<protein>
    <recommendedName>
        <fullName evidence="4">DUF805 domain-containing protein</fullName>
    </recommendedName>
</protein>
<dbReference type="PANTHER" id="PTHR34980">
    <property type="entry name" value="INNER MEMBRANE PROTEIN-RELATED-RELATED"/>
    <property type="match status" value="1"/>
</dbReference>
<keyword evidence="1" id="KW-0812">Transmembrane</keyword>
<evidence type="ECO:0000256" key="1">
    <source>
        <dbReference type="SAM" id="Phobius"/>
    </source>
</evidence>
<name>A0ABQ6BPN5_9CAUL</name>
<evidence type="ECO:0000313" key="3">
    <source>
        <dbReference type="Proteomes" id="UP001156921"/>
    </source>
</evidence>
<feature type="transmembrane region" description="Helical" evidence="1">
    <location>
        <begin position="86"/>
        <end position="109"/>
    </location>
</feature>
<accession>A0ABQ6BPN5</accession>
<gene>
    <name evidence="2" type="ORF">GCM10007859_17640</name>
</gene>
<evidence type="ECO:0008006" key="4">
    <source>
        <dbReference type="Google" id="ProtNLM"/>
    </source>
</evidence>
<comment type="caution">
    <text evidence="2">The sequence shown here is derived from an EMBL/GenBank/DDBJ whole genome shotgun (WGS) entry which is preliminary data.</text>
</comment>
<feature type="transmembrane region" description="Helical" evidence="1">
    <location>
        <begin position="121"/>
        <end position="140"/>
    </location>
</feature>
<dbReference type="InterPro" id="IPR008523">
    <property type="entry name" value="DUF805"/>
</dbReference>
<dbReference type="Pfam" id="PF05656">
    <property type="entry name" value="DUF805"/>
    <property type="match status" value="1"/>
</dbReference>
<sequence>MDMFSFSGRANRMDFWLVSMGLSFLQVLVTLLAGLMIGMLALSWLPAEQKPIAAAAFGLIVQLLFLWPITAVAVRRSHDRNMSGWWYGASALFGLGVVIAATGLQLLSVPEGENEALIFDALNLVQIAIWLVFLVILGFLPGTPGANRFGPSPNSRQENYRAPAID</sequence>
<reference evidence="3" key="1">
    <citation type="journal article" date="2019" name="Int. J. Syst. Evol. Microbiol.">
        <title>The Global Catalogue of Microorganisms (GCM) 10K type strain sequencing project: providing services to taxonomists for standard genome sequencing and annotation.</title>
        <authorList>
            <consortium name="The Broad Institute Genomics Platform"/>
            <consortium name="The Broad Institute Genome Sequencing Center for Infectious Disease"/>
            <person name="Wu L."/>
            <person name="Ma J."/>
        </authorList>
    </citation>
    <scope>NUCLEOTIDE SEQUENCE [LARGE SCALE GENOMIC DNA]</scope>
    <source>
        <strain evidence="3">NBRC 110107</strain>
    </source>
</reference>
<dbReference type="EMBL" id="BSOY01000035">
    <property type="protein sequence ID" value="GLS01749.1"/>
    <property type="molecule type" value="Genomic_DNA"/>
</dbReference>
<keyword evidence="1" id="KW-1133">Transmembrane helix</keyword>
<organism evidence="2 3">
    <name type="scientific">Brevundimonas denitrificans</name>
    <dbReference type="NCBI Taxonomy" id="1443434"/>
    <lineage>
        <taxon>Bacteria</taxon>
        <taxon>Pseudomonadati</taxon>
        <taxon>Pseudomonadota</taxon>
        <taxon>Alphaproteobacteria</taxon>
        <taxon>Caulobacterales</taxon>
        <taxon>Caulobacteraceae</taxon>
        <taxon>Brevundimonas</taxon>
    </lineage>
</organism>
<feature type="transmembrane region" description="Helical" evidence="1">
    <location>
        <begin position="21"/>
        <end position="45"/>
    </location>
</feature>
<feature type="transmembrane region" description="Helical" evidence="1">
    <location>
        <begin position="51"/>
        <end position="74"/>
    </location>
</feature>
<keyword evidence="3" id="KW-1185">Reference proteome</keyword>
<dbReference type="Proteomes" id="UP001156921">
    <property type="component" value="Unassembled WGS sequence"/>
</dbReference>
<keyword evidence="1" id="KW-0472">Membrane</keyword>
<dbReference type="RefSeq" id="WP_284222609.1">
    <property type="nucleotide sequence ID" value="NZ_BSOY01000035.1"/>
</dbReference>
<proteinExistence type="predicted"/>
<dbReference type="PANTHER" id="PTHR34980:SF3">
    <property type="entry name" value="BLR8105 PROTEIN"/>
    <property type="match status" value="1"/>
</dbReference>
<evidence type="ECO:0000313" key="2">
    <source>
        <dbReference type="EMBL" id="GLS01749.1"/>
    </source>
</evidence>